<feature type="compositionally biased region" description="Basic and acidic residues" evidence="1">
    <location>
        <begin position="1"/>
        <end position="25"/>
    </location>
</feature>
<feature type="region of interest" description="Disordered" evidence="1">
    <location>
        <begin position="1"/>
        <end position="41"/>
    </location>
</feature>
<proteinExistence type="predicted"/>
<dbReference type="EMBL" id="OA570016">
    <property type="protein sequence ID" value="CAD7202970.1"/>
    <property type="molecule type" value="Genomic_DNA"/>
</dbReference>
<accession>A0A7R8ZF02</accession>
<gene>
    <name evidence="2" type="ORF">TDIB3V08_LOCUS9147</name>
</gene>
<sequence length="135" mass="15447">MLRTGKVELEEVNPHLRGGRVESHLGKTTPSSPDRDSNLDLPVLSSQAQHDKRVSQLRHRGGWLNGLLIDQTADGFEIGGLNPSRRYRRSFFPARFTLYFQVGKRREIDLPSNTQYSCVEREVYYSALQVIHRAP</sequence>
<evidence type="ECO:0000256" key="1">
    <source>
        <dbReference type="SAM" id="MobiDB-lite"/>
    </source>
</evidence>
<organism evidence="2">
    <name type="scientific">Timema douglasi</name>
    <name type="common">Walking stick</name>
    <dbReference type="NCBI Taxonomy" id="61478"/>
    <lineage>
        <taxon>Eukaryota</taxon>
        <taxon>Metazoa</taxon>
        <taxon>Ecdysozoa</taxon>
        <taxon>Arthropoda</taxon>
        <taxon>Hexapoda</taxon>
        <taxon>Insecta</taxon>
        <taxon>Pterygota</taxon>
        <taxon>Neoptera</taxon>
        <taxon>Polyneoptera</taxon>
        <taxon>Phasmatodea</taxon>
        <taxon>Timematodea</taxon>
        <taxon>Timematoidea</taxon>
        <taxon>Timematidae</taxon>
        <taxon>Timema</taxon>
    </lineage>
</organism>
<dbReference type="AlphaFoldDB" id="A0A7R8ZF02"/>
<name>A0A7R8ZF02_TIMDO</name>
<protein>
    <submittedName>
        <fullName evidence="2">Uncharacterized protein</fullName>
    </submittedName>
</protein>
<evidence type="ECO:0000313" key="2">
    <source>
        <dbReference type="EMBL" id="CAD7202970.1"/>
    </source>
</evidence>
<reference evidence="2" key="1">
    <citation type="submission" date="2020-11" db="EMBL/GenBank/DDBJ databases">
        <authorList>
            <person name="Tran Van P."/>
        </authorList>
    </citation>
    <scope>NUCLEOTIDE SEQUENCE</scope>
</reference>